<evidence type="ECO:0000259" key="4">
    <source>
        <dbReference type="PROSITE" id="PS50893"/>
    </source>
</evidence>
<dbReference type="InterPro" id="IPR017871">
    <property type="entry name" value="ABC_transporter-like_CS"/>
</dbReference>
<dbReference type="PROSITE" id="PS50893">
    <property type="entry name" value="ABC_TRANSPORTER_2"/>
    <property type="match status" value="1"/>
</dbReference>
<dbReference type="InterPro" id="IPR003439">
    <property type="entry name" value="ABC_transporter-like_ATP-bd"/>
</dbReference>
<dbReference type="InterPro" id="IPR015854">
    <property type="entry name" value="ABC_transpr_LolD-like"/>
</dbReference>
<dbReference type="EMBL" id="JABWMJ010000006">
    <property type="protein sequence ID" value="NUZ06841.1"/>
    <property type="molecule type" value="Genomic_DNA"/>
</dbReference>
<dbReference type="Pfam" id="PF00005">
    <property type="entry name" value="ABC_tran"/>
    <property type="match status" value="1"/>
</dbReference>
<dbReference type="AlphaFoldDB" id="A0A7Y6NP97"/>
<sequence>MSVAGARRAAAPALPLRAEAPLVALESLGVRFGDVAALNGIDLAVRRGDFVALVGPNGAGKTTLLHALHGLVAHNGTRRMSVPAARVAMVFQRPFMLRLSAWNNLSVALWLAGLPRAEWSARAHEALDRAGLADLRERPARALSVGQQQRLALARAWAVRPDLLLLDEPTASLDPTARHEVESLLATFAAAGMTLVMSTHDLGQARRLAGRIVHLDRGTIRVDLPSADFFATRTDARADLLSRGELPWDV</sequence>
<dbReference type="PANTHER" id="PTHR24220">
    <property type="entry name" value="IMPORT ATP-BINDING PROTEIN"/>
    <property type="match status" value="1"/>
</dbReference>
<dbReference type="RefSeq" id="WP_176069697.1">
    <property type="nucleotide sequence ID" value="NZ_JABWMJ010000006.1"/>
</dbReference>
<dbReference type="GO" id="GO:0005886">
    <property type="term" value="C:plasma membrane"/>
    <property type="evidence" value="ECO:0007669"/>
    <property type="project" value="TreeGrafter"/>
</dbReference>
<dbReference type="SMART" id="SM00382">
    <property type="entry name" value="AAA"/>
    <property type="match status" value="1"/>
</dbReference>
<dbReference type="Proteomes" id="UP000529637">
    <property type="component" value="Unassembled WGS sequence"/>
</dbReference>
<dbReference type="GO" id="GO:0022857">
    <property type="term" value="F:transmembrane transporter activity"/>
    <property type="evidence" value="ECO:0007669"/>
    <property type="project" value="TreeGrafter"/>
</dbReference>
<evidence type="ECO:0000313" key="6">
    <source>
        <dbReference type="Proteomes" id="UP000529637"/>
    </source>
</evidence>
<comment type="caution">
    <text evidence="5">The sequence shown here is derived from an EMBL/GenBank/DDBJ whole genome shotgun (WGS) entry which is preliminary data.</text>
</comment>
<accession>A0A7Y6NP97</accession>
<proteinExistence type="predicted"/>
<dbReference type="GO" id="GO:0016887">
    <property type="term" value="F:ATP hydrolysis activity"/>
    <property type="evidence" value="ECO:0007669"/>
    <property type="project" value="InterPro"/>
</dbReference>
<evidence type="ECO:0000256" key="2">
    <source>
        <dbReference type="ARBA" id="ARBA00022741"/>
    </source>
</evidence>
<organism evidence="5 6">
    <name type="scientific">Piscinibacter koreensis</name>
    <dbReference type="NCBI Taxonomy" id="2742824"/>
    <lineage>
        <taxon>Bacteria</taxon>
        <taxon>Pseudomonadati</taxon>
        <taxon>Pseudomonadota</taxon>
        <taxon>Betaproteobacteria</taxon>
        <taxon>Burkholderiales</taxon>
        <taxon>Sphaerotilaceae</taxon>
        <taxon>Piscinibacter</taxon>
    </lineage>
</organism>
<evidence type="ECO:0000313" key="5">
    <source>
        <dbReference type="EMBL" id="NUZ06841.1"/>
    </source>
</evidence>
<keyword evidence="3 5" id="KW-0067">ATP-binding</keyword>
<keyword evidence="1" id="KW-1003">Cell membrane</keyword>
<gene>
    <name evidence="5" type="ORF">HQN59_13835</name>
</gene>
<dbReference type="PROSITE" id="PS00211">
    <property type="entry name" value="ABC_TRANSPORTER_1"/>
    <property type="match status" value="1"/>
</dbReference>
<keyword evidence="6" id="KW-1185">Reference proteome</keyword>
<dbReference type="GO" id="GO:0005524">
    <property type="term" value="F:ATP binding"/>
    <property type="evidence" value="ECO:0007669"/>
    <property type="project" value="UniProtKB-KW"/>
</dbReference>
<dbReference type="PANTHER" id="PTHR24220:SF687">
    <property type="entry name" value="ABC TRANSPORTER ATP-BINDING PROTEIN SCO2324-RELATED"/>
    <property type="match status" value="1"/>
</dbReference>
<dbReference type="InterPro" id="IPR027417">
    <property type="entry name" value="P-loop_NTPase"/>
</dbReference>
<dbReference type="SUPFAM" id="SSF52540">
    <property type="entry name" value="P-loop containing nucleoside triphosphate hydrolases"/>
    <property type="match status" value="1"/>
</dbReference>
<feature type="domain" description="ABC transporter" evidence="4">
    <location>
        <begin position="23"/>
        <end position="242"/>
    </location>
</feature>
<dbReference type="InterPro" id="IPR003593">
    <property type="entry name" value="AAA+_ATPase"/>
</dbReference>
<name>A0A7Y6NP97_9BURK</name>
<keyword evidence="1" id="KW-0472">Membrane</keyword>
<protein>
    <submittedName>
        <fullName evidence="5">ATP-binding cassette domain-containing protein</fullName>
    </submittedName>
</protein>
<evidence type="ECO:0000256" key="1">
    <source>
        <dbReference type="ARBA" id="ARBA00022475"/>
    </source>
</evidence>
<evidence type="ECO:0000256" key="3">
    <source>
        <dbReference type="ARBA" id="ARBA00022840"/>
    </source>
</evidence>
<keyword evidence="2" id="KW-0547">Nucleotide-binding</keyword>
<dbReference type="Gene3D" id="3.40.50.300">
    <property type="entry name" value="P-loop containing nucleotide triphosphate hydrolases"/>
    <property type="match status" value="1"/>
</dbReference>
<reference evidence="5 6" key="1">
    <citation type="submission" date="2020-06" db="EMBL/GenBank/DDBJ databases">
        <title>Schlegella sp. ID0723 isolated from air conditioner.</title>
        <authorList>
            <person name="Kim D.Y."/>
            <person name="Kim D.-U."/>
        </authorList>
    </citation>
    <scope>NUCLEOTIDE SEQUENCE [LARGE SCALE GENOMIC DNA]</scope>
    <source>
        <strain evidence="5 6">ID0723</strain>
    </source>
</reference>